<dbReference type="SMART" id="SM00387">
    <property type="entry name" value="HATPase_c"/>
    <property type="match status" value="1"/>
</dbReference>
<evidence type="ECO:0000313" key="11">
    <source>
        <dbReference type="EMBL" id="MDS3860644.1"/>
    </source>
</evidence>
<keyword evidence="3 9" id="KW-0808">Transferase</keyword>
<dbReference type="CDD" id="cd00082">
    <property type="entry name" value="HisKA"/>
    <property type="match status" value="1"/>
</dbReference>
<evidence type="ECO:0000313" key="12">
    <source>
        <dbReference type="Proteomes" id="UP001268256"/>
    </source>
</evidence>
<dbReference type="Gene3D" id="3.30.565.10">
    <property type="entry name" value="Histidine kinase-like ATPase, C-terminal domain"/>
    <property type="match status" value="1"/>
</dbReference>
<evidence type="ECO:0000256" key="3">
    <source>
        <dbReference type="ARBA" id="ARBA00022679"/>
    </source>
</evidence>
<dbReference type="Pfam" id="PF07689">
    <property type="entry name" value="KaiB"/>
    <property type="match status" value="1"/>
</dbReference>
<dbReference type="GO" id="GO:0005524">
    <property type="term" value="F:ATP binding"/>
    <property type="evidence" value="ECO:0007669"/>
    <property type="project" value="UniProtKB-KW"/>
</dbReference>
<dbReference type="InterPro" id="IPR036097">
    <property type="entry name" value="HisK_dim/P_sf"/>
</dbReference>
<comment type="function">
    <text evidence="9">Member of the two-component regulatory system SasA/RpaA involved in genome-wide circadian gene expression. One of several clock output pathways. Participates in the Kai clock protein complex, the main circadian regulator in cyanobacteria, via its interaction with KaiC. KaiC enhances the autophosphorylation activity of SasA, which then transfers its phosphate group to RpaA to activate it. In addition to its output function, recruits fold-shifted KaiB (KaiB(fs)) to KaiC to cooperatively form the KaiB(6):KaiC(6) complex (independent of SasA kinase activity). Required for robustness of the circadian rhythm of gene expression and is involved in clock output, also required for adaptation to light/dark cycles.</text>
</comment>
<dbReference type="EC" id="2.7.13.3" evidence="9"/>
<evidence type="ECO:0000256" key="8">
    <source>
        <dbReference type="ARBA" id="ARBA00023108"/>
    </source>
</evidence>
<dbReference type="Pfam" id="PF00512">
    <property type="entry name" value="HisKA"/>
    <property type="match status" value="1"/>
</dbReference>
<comment type="domain">
    <text evidence="9">The N-terminus interacts with KaiC, while the C-terminal histidine kinase domain autophosphorylates and is probably responsible for self-oligomerization. The N-terminal domain stimulates the C-terminus to autophosphorylate.</text>
</comment>
<accession>A0AAE4FQX5</accession>
<dbReference type="NCBIfam" id="NF006800">
    <property type="entry name" value="PRK09303.1"/>
    <property type="match status" value="1"/>
</dbReference>
<evidence type="ECO:0000256" key="2">
    <source>
        <dbReference type="ARBA" id="ARBA00022553"/>
    </source>
</evidence>
<keyword evidence="12" id="KW-1185">Reference proteome</keyword>
<dbReference type="InterPro" id="IPR005467">
    <property type="entry name" value="His_kinase_dom"/>
</dbReference>
<feature type="modified residue" description="Phosphohistidine; by autocatalysis" evidence="9">
    <location>
        <position position="163"/>
    </location>
</feature>
<protein>
    <recommendedName>
        <fullName evidence="9">Adaptive-response sensory-kinase SasA</fullName>
        <ecNumber evidence="9">2.7.13.3</ecNumber>
    </recommendedName>
    <alternativeName>
        <fullName evidence="9">Sensor histidine kinase SasA</fullName>
    </alternativeName>
</protein>
<dbReference type="RefSeq" id="WP_322877913.1">
    <property type="nucleotide sequence ID" value="NZ_JAVMIP010000005.1"/>
</dbReference>
<evidence type="ECO:0000256" key="5">
    <source>
        <dbReference type="ARBA" id="ARBA00022777"/>
    </source>
</evidence>
<dbReference type="Pfam" id="PF02518">
    <property type="entry name" value="HATPase_c"/>
    <property type="match status" value="1"/>
</dbReference>
<evidence type="ECO:0000259" key="10">
    <source>
        <dbReference type="PROSITE" id="PS50109"/>
    </source>
</evidence>
<dbReference type="PANTHER" id="PTHR42878:SF7">
    <property type="entry name" value="SENSOR HISTIDINE KINASE GLRK"/>
    <property type="match status" value="1"/>
</dbReference>
<keyword evidence="7 9" id="KW-0902">Two-component regulatory system</keyword>
<reference evidence="12" key="1">
    <citation type="submission" date="2023-07" db="EMBL/GenBank/DDBJ databases">
        <authorList>
            <person name="Luz R."/>
            <person name="Cordeiro R."/>
            <person name="Fonseca A."/>
            <person name="Goncalves V."/>
        </authorList>
    </citation>
    <scope>NUCLEOTIDE SEQUENCE [LARGE SCALE GENOMIC DNA]</scope>
    <source>
        <strain evidence="12">BACA0444</strain>
    </source>
</reference>
<name>A0AAE4FQX5_9CYAN</name>
<dbReference type="Proteomes" id="UP001268256">
    <property type="component" value="Unassembled WGS sequence"/>
</dbReference>
<dbReference type="SUPFAM" id="SSF52833">
    <property type="entry name" value="Thioredoxin-like"/>
    <property type="match status" value="1"/>
</dbReference>
<keyword evidence="8 9" id="KW-0090">Biological rhythms</keyword>
<keyword evidence="2 9" id="KW-0597">Phosphoprotein</keyword>
<dbReference type="InterPro" id="IPR023527">
    <property type="entry name" value="Kinase_SasA"/>
</dbReference>
<dbReference type="GO" id="GO:0007234">
    <property type="term" value="P:osmosensory signaling via phosphorelay pathway"/>
    <property type="evidence" value="ECO:0007669"/>
    <property type="project" value="TreeGrafter"/>
</dbReference>
<keyword evidence="4 9" id="KW-0547">Nucleotide-binding</keyword>
<proteinExistence type="inferred from homology"/>
<dbReference type="InterPro" id="IPR003594">
    <property type="entry name" value="HATPase_dom"/>
</dbReference>
<dbReference type="EMBL" id="JAVMIP010000005">
    <property type="protein sequence ID" value="MDS3860644.1"/>
    <property type="molecule type" value="Genomic_DNA"/>
</dbReference>
<keyword evidence="6 9" id="KW-0067">ATP-binding</keyword>
<evidence type="ECO:0000256" key="9">
    <source>
        <dbReference type="HAMAP-Rule" id="MF_01837"/>
    </source>
</evidence>
<dbReference type="GO" id="GO:0030295">
    <property type="term" value="F:protein kinase activator activity"/>
    <property type="evidence" value="ECO:0007669"/>
    <property type="project" value="TreeGrafter"/>
</dbReference>
<organism evidence="11 12">
    <name type="scientific">Pseudocalidococcus azoricus BACA0444</name>
    <dbReference type="NCBI Taxonomy" id="2918990"/>
    <lineage>
        <taxon>Bacteria</taxon>
        <taxon>Bacillati</taxon>
        <taxon>Cyanobacteriota</taxon>
        <taxon>Cyanophyceae</taxon>
        <taxon>Acaryochloridales</taxon>
        <taxon>Thermosynechococcaceae</taxon>
        <taxon>Pseudocalidococcus</taxon>
        <taxon>Pseudocalidococcus azoricus</taxon>
    </lineage>
</organism>
<dbReference type="InterPro" id="IPR004358">
    <property type="entry name" value="Sig_transdc_His_kin-like_C"/>
</dbReference>
<comment type="catalytic activity">
    <reaction evidence="1 9">
        <text>ATP + protein L-histidine = ADP + protein N-phospho-L-histidine.</text>
        <dbReference type="EC" id="2.7.13.3"/>
    </reaction>
</comment>
<dbReference type="InterPro" id="IPR036249">
    <property type="entry name" value="Thioredoxin-like_sf"/>
</dbReference>
<dbReference type="PANTHER" id="PTHR42878">
    <property type="entry name" value="TWO-COMPONENT HISTIDINE KINASE"/>
    <property type="match status" value="1"/>
</dbReference>
<sequence>MSSPDLFSAAVDGAESPLKLLLFVDQRPGMKERVQEIQAHLHSLLSPYGFDLKVISVCEHPYLVEHFKLIATPALVKISPEPRQTLAGQKLLQKVDHWWPRWQQELESQANRGRAETGAIAASLSYTTEFMRMADEIFQLTQDIESLRDHLKFKDRIISLLAHELRNPLTAVSLALETLDNYWHPESETVASKMEPATLDRLLHHARYQTTVIEHMITDLLLAARGSSSTLHIHPRKLDLNHLCRDVLADLRDSFIQKKQKITTDLPSDIPPVHADRDRVRQVLVNILDNAHKYTPEGGQIHLSALHRTTQKVQVSISDTGPGIPREQQEKVFEEQYRLHANPEVDGYGIGLSLCREIIRAHYGQIWVDSTGQGSNFQFTLPVYRG</sequence>
<dbReference type="AlphaFoldDB" id="A0AAE4FQX5"/>
<feature type="domain" description="Histidine kinase" evidence="10">
    <location>
        <begin position="160"/>
        <end position="385"/>
    </location>
</feature>
<comment type="caution">
    <text evidence="11">The sequence shown here is derived from an EMBL/GenBank/DDBJ whole genome shotgun (WGS) entry which is preliminary data.</text>
</comment>
<dbReference type="GO" id="GO:0007623">
    <property type="term" value="P:circadian rhythm"/>
    <property type="evidence" value="ECO:0007669"/>
    <property type="project" value="UniProtKB-UniRule"/>
</dbReference>
<dbReference type="SUPFAM" id="SSF47384">
    <property type="entry name" value="Homodimeric domain of signal transducing histidine kinase"/>
    <property type="match status" value="1"/>
</dbReference>
<dbReference type="InterPro" id="IPR036890">
    <property type="entry name" value="HATPase_C_sf"/>
</dbReference>
<dbReference type="GO" id="GO:0000155">
    <property type="term" value="F:phosphorelay sensor kinase activity"/>
    <property type="evidence" value="ECO:0007669"/>
    <property type="project" value="InterPro"/>
</dbReference>
<dbReference type="InterPro" id="IPR011649">
    <property type="entry name" value="KaiB_domain"/>
</dbReference>
<evidence type="ECO:0000256" key="4">
    <source>
        <dbReference type="ARBA" id="ARBA00022741"/>
    </source>
</evidence>
<dbReference type="InterPro" id="IPR050351">
    <property type="entry name" value="BphY/WalK/GraS-like"/>
</dbReference>
<comment type="subunit">
    <text evidence="9">Homooligomerizes. Interacts with KaiC. Participates in the KaiABC clock complex, whose core is composed of a KaiC homohexamer, 6 KaiB and up to 6 KaiA dimers. SasA and KaiB(fs) compete to bind to KaiC.</text>
</comment>
<evidence type="ECO:0000256" key="6">
    <source>
        <dbReference type="ARBA" id="ARBA00022840"/>
    </source>
</evidence>
<dbReference type="FunFam" id="3.30.565.10:FF:000006">
    <property type="entry name" value="Sensor histidine kinase WalK"/>
    <property type="match status" value="1"/>
</dbReference>
<dbReference type="GO" id="GO:0000156">
    <property type="term" value="F:phosphorelay response regulator activity"/>
    <property type="evidence" value="ECO:0007669"/>
    <property type="project" value="TreeGrafter"/>
</dbReference>
<evidence type="ECO:0000256" key="1">
    <source>
        <dbReference type="ARBA" id="ARBA00000085"/>
    </source>
</evidence>
<gene>
    <name evidence="9" type="primary">sasA</name>
    <name evidence="11" type="ORF">RIF25_07445</name>
</gene>
<dbReference type="InterPro" id="IPR003661">
    <property type="entry name" value="HisK_dim/P_dom"/>
</dbReference>
<evidence type="ECO:0000256" key="7">
    <source>
        <dbReference type="ARBA" id="ARBA00023012"/>
    </source>
</evidence>
<dbReference type="PROSITE" id="PS50109">
    <property type="entry name" value="HIS_KIN"/>
    <property type="match status" value="1"/>
</dbReference>
<dbReference type="CDD" id="cd02978">
    <property type="entry name" value="KaiB_like"/>
    <property type="match status" value="1"/>
</dbReference>
<dbReference type="SMART" id="SM00388">
    <property type="entry name" value="HisKA"/>
    <property type="match status" value="1"/>
</dbReference>
<dbReference type="HAMAP" id="MF_01837">
    <property type="entry name" value="Kinase_SasA"/>
    <property type="match status" value="1"/>
</dbReference>
<dbReference type="SUPFAM" id="SSF55874">
    <property type="entry name" value="ATPase domain of HSP90 chaperone/DNA topoisomerase II/histidine kinase"/>
    <property type="match status" value="1"/>
</dbReference>
<dbReference type="PRINTS" id="PR00344">
    <property type="entry name" value="BCTRLSENSOR"/>
</dbReference>
<keyword evidence="5 9" id="KW-0418">Kinase</keyword>
<dbReference type="SMART" id="SM01248">
    <property type="entry name" value="KaiB"/>
    <property type="match status" value="1"/>
</dbReference>
<dbReference type="Gene3D" id="1.10.287.130">
    <property type="match status" value="1"/>
</dbReference>
<dbReference type="Gene3D" id="3.40.30.10">
    <property type="entry name" value="Glutaredoxin"/>
    <property type="match status" value="1"/>
</dbReference>